<dbReference type="Proteomes" id="UP001422759">
    <property type="component" value="Unassembled WGS sequence"/>
</dbReference>
<protein>
    <recommendedName>
        <fullName evidence="2">M23ase beta-sheet core domain-containing protein</fullName>
    </recommendedName>
</protein>
<reference evidence="4" key="1">
    <citation type="journal article" date="2019" name="Int. J. Syst. Evol. Microbiol.">
        <title>The Global Catalogue of Microorganisms (GCM) 10K type strain sequencing project: providing services to taxonomists for standard genome sequencing and annotation.</title>
        <authorList>
            <consortium name="The Broad Institute Genomics Platform"/>
            <consortium name="The Broad Institute Genome Sequencing Center for Infectious Disease"/>
            <person name="Wu L."/>
            <person name="Ma J."/>
        </authorList>
    </citation>
    <scope>NUCLEOTIDE SEQUENCE [LARGE SCALE GENOMIC DNA]</scope>
    <source>
        <strain evidence="4">JCM 14560</strain>
    </source>
</reference>
<evidence type="ECO:0000313" key="4">
    <source>
        <dbReference type="Proteomes" id="UP001422759"/>
    </source>
</evidence>
<dbReference type="InterPro" id="IPR050570">
    <property type="entry name" value="Cell_wall_metabolism_enzyme"/>
</dbReference>
<accession>A0ABP5KUM5</accession>
<dbReference type="CDD" id="cd12797">
    <property type="entry name" value="M23_peptidase"/>
    <property type="match status" value="1"/>
</dbReference>
<dbReference type="Pfam" id="PF01551">
    <property type="entry name" value="Peptidase_M23"/>
    <property type="match status" value="1"/>
</dbReference>
<dbReference type="EMBL" id="BAAANT010000005">
    <property type="protein sequence ID" value="GAA2135664.1"/>
    <property type="molecule type" value="Genomic_DNA"/>
</dbReference>
<gene>
    <name evidence="3" type="ORF">GCM10009760_14490</name>
</gene>
<dbReference type="SUPFAM" id="SSF51261">
    <property type="entry name" value="Duplicated hybrid motif"/>
    <property type="match status" value="1"/>
</dbReference>
<evidence type="ECO:0000259" key="2">
    <source>
        <dbReference type="Pfam" id="PF01551"/>
    </source>
</evidence>
<feature type="chain" id="PRO_5045595335" description="M23ase beta-sheet core domain-containing protein" evidence="1">
    <location>
        <begin position="42"/>
        <end position="187"/>
    </location>
</feature>
<comment type="caution">
    <text evidence="3">The sequence shown here is derived from an EMBL/GenBank/DDBJ whole genome shotgun (WGS) entry which is preliminary data.</text>
</comment>
<organism evidence="3 4">
    <name type="scientific">Kitasatospora kazusensis</name>
    <dbReference type="NCBI Taxonomy" id="407974"/>
    <lineage>
        <taxon>Bacteria</taxon>
        <taxon>Bacillati</taxon>
        <taxon>Actinomycetota</taxon>
        <taxon>Actinomycetes</taxon>
        <taxon>Kitasatosporales</taxon>
        <taxon>Streptomycetaceae</taxon>
        <taxon>Kitasatospora</taxon>
    </lineage>
</organism>
<dbReference type="PANTHER" id="PTHR21666:SF270">
    <property type="entry name" value="MUREIN HYDROLASE ACTIVATOR ENVC"/>
    <property type="match status" value="1"/>
</dbReference>
<name>A0ABP5KUM5_9ACTN</name>
<keyword evidence="1" id="KW-0732">Signal</keyword>
<dbReference type="PANTHER" id="PTHR21666">
    <property type="entry name" value="PEPTIDASE-RELATED"/>
    <property type="match status" value="1"/>
</dbReference>
<dbReference type="Gene3D" id="2.70.70.10">
    <property type="entry name" value="Glucose Permease (Domain IIA)"/>
    <property type="match status" value="1"/>
</dbReference>
<feature type="signal peptide" evidence="1">
    <location>
        <begin position="1"/>
        <end position="41"/>
    </location>
</feature>
<sequence>MTALGHHSRTRLPRLARIGVGAALAASAFALPLVGAVSAQAAPAVAASAVNSAGFTAPVTNTHITEAWGVPGHMWASGHHTGVDFAASVGTSLKAVGNGTVVTAGNGGAYGNQIVIKLADGHYAQYAHLSVIQVHAGQAVKAGQQIGLSGATGNVTGPHLHFEIRTTPYYGSDVDPIAYLRAHAVAV</sequence>
<dbReference type="InterPro" id="IPR011055">
    <property type="entry name" value="Dup_hybrid_motif"/>
</dbReference>
<dbReference type="InterPro" id="IPR016047">
    <property type="entry name" value="M23ase_b-sheet_dom"/>
</dbReference>
<keyword evidence="4" id="KW-1185">Reference proteome</keyword>
<evidence type="ECO:0000313" key="3">
    <source>
        <dbReference type="EMBL" id="GAA2135664.1"/>
    </source>
</evidence>
<feature type="domain" description="M23ase beta-sheet core" evidence="2">
    <location>
        <begin position="79"/>
        <end position="176"/>
    </location>
</feature>
<evidence type="ECO:0000256" key="1">
    <source>
        <dbReference type="SAM" id="SignalP"/>
    </source>
</evidence>
<proteinExistence type="predicted"/>